<gene>
    <name evidence="3" type="ORF">Vbra_16276</name>
</gene>
<dbReference type="Pfam" id="PF21688">
    <property type="entry name" value="FAD-depend_C"/>
    <property type="match status" value="1"/>
</dbReference>
<reference evidence="3 4" key="1">
    <citation type="submission" date="2014-11" db="EMBL/GenBank/DDBJ databases">
        <authorList>
            <person name="Zhu J."/>
            <person name="Qi W."/>
            <person name="Song R."/>
        </authorList>
    </citation>
    <scope>NUCLEOTIDE SEQUENCE [LARGE SCALE GENOMIC DNA]</scope>
</reference>
<dbReference type="OrthoDB" id="2690153at2759"/>
<dbReference type="AlphaFoldDB" id="A0A0G4FVS1"/>
<keyword evidence="4" id="KW-1185">Reference proteome</keyword>
<protein>
    <recommendedName>
        <fullName evidence="2">FAD-dependent protein C-terminal domain-containing protein</fullName>
    </recommendedName>
</protein>
<evidence type="ECO:0000256" key="1">
    <source>
        <dbReference type="SAM" id="MobiDB-lite"/>
    </source>
</evidence>
<dbReference type="InterPro" id="IPR049516">
    <property type="entry name" value="FAD-depend_C"/>
</dbReference>
<proteinExistence type="predicted"/>
<dbReference type="Gene3D" id="3.30.70.2700">
    <property type="match status" value="1"/>
</dbReference>
<dbReference type="InterPro" id="IPR028348">
    <property type="entry name" value="FAD-binding_protein"/>
</dbReference>
<dbReference type="SUPFAM" id="SSF51905">
    <property type="entry name" value="FAD/NAD(P)-binding domain"/>
    <property type="match status" value="1"/>
</dbReference>
<dbReference type="VEuPathDB" id="CryptoDB:Vbra_16276"/>
<dbReference type="InParanoid" id="A0A0G4FVS1"/>
<feature type="region of interest" description="Disordered" evidence="1">
    <location>
        <begin position="312"/>
        <end position="332"/>
    </location>
</feature>
<name>A0A0G4FVS1_VITBC</name>
<dbReference type="Gene3D" id="3.50.50.60">
    <property type="entry name" value="FAD/NAD(P)-binding domain"/>
    <property type="match status" value="2"/>
</dbReference>
<dbReference type="Pfam" id="PF13450">
    <property type="entry name" value="NAD_binding_8"/>
    <property type="match status" value="1"/>
</dbReference>
<evidence type="ECO:0000313" key="4">
    <source>
        <dbReference type="Proteomes" id="UP000041254"/>
    </source>
</evidence>
<dbReference type="PANTHER" id="PTHR42842:SF3">
    <property type="entry name" value="FAD_NAD(P)-BINDING OXIDOREDUCTASE FAMILY PROTEIN"/>
    <property type="match status" value="1"/>
</dbReference>
<dbReference type="EMBL" id="CDMY01000506">
    <property type="protein sequence ID" value="CEM18688.1"/>
    <property type="molecule type" value="Genomic_DNA"/>
</dbReference>
<evidence type="ECO:0000259" key="2">
    <source>
        <dbReference type="Pfam" id="PF21688"/>
    </source>
</evidence>
<feature type="domain" description="FAD-dependent protein C-terminal" evidence="2">
    <location>
        <begin position="431"/>
        <end position="635"/>
    </location>
</feature>
<dbReference type="STRING" id="1169540.A0A0G4FVS1"/>
<dbReference type="InterPro" id="IPR036188">
    <property type="entry name" value="FAD/NAD-bd_sf"/>
</dbReference>
<accession>A0A0G4FVS1</accession>
<organism evidence="3 4">
    <name type="scientific">Vitrella brassicaformis (strain CCMP3155)</name>
    <dbReference type="NCBI Taxonomy" id="1169540"/>
    <lineage>
        <taxon>Eukaryota</taxon>
        <taxon>Sar</taxon>
        <taxon>Alveolata</taxon>
        <taxon>Colpodellida</taxon>
        <taxon>Vitrellaceae</taxon>
        <taxon>Vitrella</taxon>
    </lineage>
</organism>
<sequence length="695" mass="75092">MLLLRGVQQEVGSSVPLTDLIARHLGIKASEILERLVLRKSVNVIEKRSVRFAYNVALRLSSEAHERAIVKRWRHFHALQKLHQGGARRPERTIGPAAAAAEATNGLNWSSVAADLATPSPPPFSPRRRNKVESSSPDAITVHEVDLYEASEPFSPFISPPLPAAIAARSLRPLIIGSGPAGLFCAYVLAKNGLRPVVIDQGSECSKRRKDVFAFWHGNRLNCWSNAAFGEGGAGTFSDGKLTSRNRSDVTDFVLRTYVELGCAESCLYESKAHVGTDVLYNVVPEFRKRLQQLGVTFLFDTQVTQLHIQPSAPTFRPSHSGGHSQPAPSYLPAAFSPLRDAGVIAAAPDHEVSQCSDSSRSPRHFTGVRVRWRRDGSDGGRRDGDGLTSEAVYGECDIVSDLCVVACGHSSHSTYRTLHEGGVKMTPKDWTMGLRLQMPQSTLNRVVYGKHADVPEIGAAVWRYARAHPADGRGVYSFCMCPGGTIVNSSHGDGCVAVNGMSYSTRSSSYANSAVVVQTKTHDVARYWGKSEDECSGMDALAYQQHWERAAFHAGGSDYSIPAQRLGDYLSGNPSKGLPKGLVFGQCTPTDLNGCLPDFITTALHHALRGLLRSHSRDGLFADDTLLTGIESRTSAPLRVLRHGTSFESCNTQGLFPCGEGAGYSGGIVSSAVDGVNTAMALLKTLVQRRALDG</sequence>
<dbReference type="Proteomes" id="UP000041254">
    <property type="component" value="Unassembled WGS sequence"/>
</dbReference>
<evidence type="ECO:0000313" key="3">
    <source>
        <dbReference type="EMBL" id="CEM18688.1"/>
    </source>
</evidence>
<dbReference type="PANTHER" id="PTHR42842">
    <property type="entry name" value="FAD/NAD(P)-BINDING OXIDOREDUCTASE"/>
    <property type="match status" value="1"/>
</dbReference>